<evidence type="ECO:0000313" key="2">
    <source>
        <dbReference type="EMBL" id="SVE64180.1"/>
    </source>
</evidence>
<name>A0A383F6A9_9ZZZZ</name>
<proteinExistence type="predicted"/>
<accession>A0A383F6A9</accession>
<reference evidence="2" key="1">
    <citation type="submission" date="2018-05" db="EMBL/GenBank/DDBJ databases">
        <authorList>
            <person name="Lanie J.A."/>
            <person name="Ng W.-L."/>
            <person name="Kazmierczak K.M."/>
            <person name="Andrzejewski T.M."/>
            <person name="Davidsen T.M."/>
            <person name="Wayne K.J."/>
            <person name="Tettelin H."/>
            <person name="Glass J.I."/>
            <person name="Rusch D."/>
            <person name="Podicherti R."/>
            <person name="Tsui H.-C.T."/>
            <person name="Winkler M.E."/>
        </authorList>
    </citation>
    <scope>NUCLEOTIDE SEQUENCE</scope>
</reference>
<feature type="non-terminal residue" evidence="2">
    <location>
        <position position="1"/>
    </location>
</feature>
<dbReference type="InterPro" id="IPR050377">
    <property type="entry name" value="Radical_SAM_PqqE_MftC-like"/>
</dbReference>
<gene>
    <name evidence="2" type="ORF">METZ01_LOCUS517034</name>
</gene>
<organism evidence="2">
    <name type="scientific">marine metagenome</name>
    <dbReference type="NCBI Taxonomy" id="408172"/>
    <lineage>
        <taxon>unclassified sequences</taxon>
        <taxon>metagenomes</taxon>
        <taxon>ecological metagenomes</taxon>
    </lineage>
</organism>
<evidence type="ECO:0000259" key="1">
    <source>
        <dbReference type="Pfam" id="PF13186"/>
    </source>
</evidence>
<dbReference type="CDD" id="cd21109">
    <property type="entry name" value="SPASM"/>
    <property type="match status" value="1"/>
</dbReference>
<dbReference type="SUPFAM" id="SSF102114">
    <property type="entry name" value="Radical SAM enzymes"/>
    <property type="match status" value="1"/>
</dbReference>
<dbReference type="PANTHER" id="PTHR11228:SF27">
    <property type="entry name" value="GLYCYL-RADICAL ENZYME ACTIVATING ENZYME MJ1227-RELATED"/>
    <property type="match status" value="1"/>
</dbReference>
<dbReference type="AlphaFoldDB" id="A0A383F6A9"/>
<dbReference type="PANTHER" id="PTHR11228">
    <property type="entry name" value="RADICAL SAM DOMAIN PROTEIN"/>
    <property type="match status" value="1"/>
</dbReference>
<dbReference type="EMBL" id="UINC01231582">
    <property type="protein sequence ID" value="SVE64180.1"/>
    <property type="molecule type" value="Genomic_DNA"/>
</dbReference>
<protein>
    <recommendedName>
        <fullName evidence="1">4Fe4S-binding SPASM domain-containing protein</fullName>
    </recommendedName>
</protein>
<feature type="domain" description="4Fe4S-binding SPASM" evidence="1">
    <location>
        <begin position="136"/>
        <end position="203"/>
    </location>
</feature>
<dbReference type="Gene3D" id="3.20.20.70">
    <property type="entry name" value="Aldolase class I"/>
    <property type="match status" value="1"/>
</dbReference>
<dbReference type="Pfam" id="PF13186">
    <property type="entry name" value="SPASM"/>
    <property type="match status" value="1"/>
</dbReference>
<dbReference type="InterPro" id="IPR023885">
    <property type="entry name" value="4Fe4S-binding_SPASM_dom"/>
</dbReference>
<sequence>LKEINYRGRINFYNNSEPLITKNIFEYLEYATKTIKNGNEFRFMTNGISLNNSKSENLVKSGINSIIVNLYLDDLTKDFPEKVMYLKELVDANNIEKNTKISLEIHKRLITEVLCNKSGDAPNKHEAYPMYFRGFCIQPFTRLVIDPNGIIGLCCMDAFIKKSFGNLNDSKLIDIWEGSELNHYRNELLQGNRTKLDVCSNCDYYGCDGSFNNSILKKIVYEITQ</sequence>
<dbReference type="InterPro" id="IPR058240">
    <property type="entry name" value="rSAM_sf"/>
</dbReference>
<dbReference type="InterPro" id="IPR013785">
    <property type="entry name" value="Aldolase_TIM"/>
</dbReference>